<sequence>MLLRANARAATHDGRTETTLEAPPLTLGPCDICNRIFAIVSAPVQESTEEILGDLQDLLRGDCTHVALFESVRKAWPQVKHPKYRVQDPFILNIKARKWMTNISFEPILPSRKTRPDDQLRSCWELVCREDVSGHPGTSLYVNEQWINLDALRRRISLCDMNHGERCGRGRLSRKEDMIRPRYLVDTHRACLVNGEAVQPEYVALSYQWGQIDSLRNNTQLCKDLLVTGSLATEEVASRIPQTIRDAFAMVKLLNYRYLWVDSLCIVQDDHQQLRSELSQMHRIYNSATFNIVAKDGLDANYGLRGLKSTTAPRRHKRTYARLSNSEILVQTNSMSPPDNRVPSKYQERAWTFQEQLMSRRAIHFASGAIEWQCNHGSQAEYDLLLPDHLHKRSDFQFQSITRNMPTPMGLNTAIGLYNQRELSFPEDAFAAFAGVQSMLERNHADRFLYGLPEFWFDIALNWTPSSHEGIVRRVPSEQHRSFRQPYQLPSWSWLGWAGQVAFPADAGLRMNDRYPNPCFTVPVATWYTTPIPSSTDRRTIGSGWYKHRLLVRDTSAILPNGWKRIWMDDEDLKKLALGKGIVPDCLLEQQYYFKHDKAKLKYRYPFPTSLPYRGEQEAPSLRTAYLFARTERAYMCGQTISPTRVRYKRDGYSFSMWLIRSNGQHVGYIQLHNSKDMDAFGPSESPRSMELVATCKGYTANVSVVGEDWNVFPNEEGANEQRRIGRHLFRTPKACYFVLWIEWIDGVAYRKASGAVAAEAWEQDKEEDLVDLILG</sequence>
<dbReference type="Pfam" id="PF06985">
    <property type="entry name" value="HET"/>
    <property type="match status" value="1"/>
</dbReference>
<protein>
    <submittedName>
        <fullName evidence="3">HET-domain-containing protein</fullName>
    </submittedName>
</protein>
<dbReference type="GeneID" id="29114924"/>
<dbReference type="RefSeq" id="XP_018380309.1">
    <property type="nucleotide sequence ID" value="XM_018529330.1"/>
</dbReference>
<dbReference type="AlphaFoldDB" id="A0A177D5V8"/>
<gene>
    <name evidence="3" type="ORF">CC77DRAFT_1081065</name>
</gene>
<evidence type="ECO:0000313" key="4">
    <source>
        <dbReference type="Proteomes" id="UP000077248"/>
    </source>
</evidence>
<reference evidence="3 4" key="1">
    <citation type="submission" date="2016-05" db="EMBL/GenBank/DDBJ databases">
        <title>Comparative analysis of secretome profiles of manganese(II)-oxidizing ascomycete fungi.</title>
        <authorList>
            <consortium name="DOE Joint Genome Institute"/>
            <person name="Zeiner C.A."/>
            <person name="Purvine S.O."/>
            <person name="Zink E.M."/>
            <person name="Wu S."/>
            <person name="Pasa-Tolic L."/>
            <person name="Chaput D.L."/>
            <person name="Haridas S."/>
            <person name="Grigoriev I.V."/>
            <person name="Santelli C.M."/>
            <person name="Hansel C.M."/>
        </authorList>
    </citation>
    <scope>NUCLEOTIDE SEQUENCE [LARGE SCALE GENOMIC DNA]</scope>
    <source>
        <strain evidence="3 4">SRC1lrK2f</strain>
    </source>
</reference>
<dbReference type="PANTHER" id="PTHR33112:SF12">
    <property type="entry name" value="HETEROKARYON INCOMPATIBILITY DOMAIN-CONTAINING PROTEIN"/>
    <property type="match status" value="1"/>
</dbReference>
<evidence type="ECO:0000256" key="1">
    <source>
        <dbReference type="SAM" id="MobiDB-lite"/>
    </source>
</evidence>
<feature type="domain" description="Heterokaryon incompatibility" evidence="2">
    <location>
        <begin position="202"/>
        <end position="355"/>
    </location>
</feature>
<accession>A0A177D5V8</accession>
<dbReference type="KEGG" id="aalt:CC77DRAFT_1081065"/>
<name>A0A177D5V8_ALTAL</name>
<evidence type="ECO:0000313" key="3">
    <source>
        <dbReference type="EMBL" id="OAG14888.1"/>
    </source>
</evidence>
<dbReference type="Proteomes" id="UP000077248">
    <property type="component" value="Unassembled WGS sequence"/>
</dbReference>
<proteinExistence type="predicted"/>
<dbReference type="EMBL" id="KV441497">
    <property type="protein sequence ID" value="OAG14888.1"/>
    <property type="molecule type" value="Genomic_DNA"/>
</dbReference>
<dbReference type="InterPro" id="IPR010730">
    <property type="entry name" value="HET"/>
</dbReference>
<organism evidence="3 4">
    <name type="scientific">Alternaria alternata</name>
    <name type="common">Alternaria rot fungus</name>
    <name type="synonym">Torula alternata</name>
    <dbReference type="NCBI Taxonomy" id="5599"/>
    <lineage>
        <taxon>Eukaryota</taxon>
        <taxon>Fungi</taxon>
        <taxon>Dikarya</taxon>
        <taxon>Ascomycota</taxon>
        <taxon>Pezizomycotina</taxon>
        <taxon>Dothideomycetes</taxon>
        <taxon>Pleosporomycetidae</taxon>
        <taxon>Pleosporales</taxon>
        <taxon>Pleosporineae</taxon>
        <taxon>Pleosporaceae</taxon>
        <taxon>Alternaria</taxon>
        <taxon>Alternaria sect. Alternaria</taxon>
        <taxon>Alternaria alternata complex</taxon>
    </lineage>
</organism>
<dbReference type="PANTHER" id="PTHR33112">
    <property type="entry name" value="DOMAIN PROTEIN, PUTATIVE-RELATED"/>
    <property type="match status" value="1"/>
</dbReference>
<evidence type="ECO:0000259" key="2">
    <source>
        <dbReference type="Pfam" id="PF06985"/>
    </source>
</evidence>
<dbReference type="OMA" id="CETHLAR"/>
<dbReference type="VEuPathDB" id="FungiDB:CC77DRAFT_1081065"/>
<keyword evidence="4" id="KW-1185">Reference proteome</keyword>
<feature type="region of interest" description="Disordered" evidence="1">
    <location>
        <begin position="1"/>
        <end position="20"/>
    </location>
</feature>